<dbReference type="GO" id="GO:0005743">
    <property type="term" value="C:mitochondrial inner membrane"/>
    <property type="evidence" value="ECO:0007669"/>
    <property type="project" value="UniProtKB-SubCell"/>
</dbReference>
<evidence type="ECO:0000313" key="12">
    <source>
        <dbReference type="EMBL" id="KAG0581966.1"/>
    </source>
</evidence>
<dbReference type="AlphaFoldDB" id="A0A8T0IGG0"/>
<dbReference type="PANTHER" id="PTHR45760:SF2">
    <property type="entry name" value="FI19922P1-RELATED"/>
    <property type="match status" value="1"/>
</dbReference>
<evidence type="ECO:0000256" key="4">
    <source>
        <dbReference type="ARBA" id="ARBA00022692"/>
    </source>
</evidence>
<keyword evidence="13" id="KW-1185">Reference proteome</keyword>
<protein>
    <recommendedName>
        <fullName evidence="14">Mitochondrial carrier protein MTM1</fullName>
    </recommendedName>
</protein>
<feature type="repeat" description="Solcar" evidence="10">
    <location>
        <begin position="204"/>
        <end position="300"/>
    </location>
</feature>
<name>A0A8T0IGG0_CERPU</name>
<organism evidence="12 13">
    <name type="scientific">Ceratodon purpureus</name>
    <name type="common">Fire moss</name>
    <name type="synonym">Dicranum purpureum</name>
    <dbReference type="NCBI Taxonomy" id="3225"/>
    <lineage>
        <taxon>Eukaryota</taxon>
        <taxon>Viridiplantae</taxon>
        <taxon>Streptophyta</taxon>
        <taxon>Embryophyta</taxon>
        <taxon>Bryophyta</taxon>
        <taxon>Bryophytina</taxon>
        <taxon>Bryopsida</taxon>
        <taxon>Dicranidae</taxon>
        <taxon>Pseudoditrichales</taxon>
        <taxon>Ditrichaceae</taxon>
        <taxon>Ceratodon</taxon>
    </lineage>
</organism>
<keyword evidence="6" id="KW-0999">Mitochondrion inner membrane</keyword>
<evidence type="ECO:0000313" key="13">
    <source>
        <dbReference type="Proteomes" id="UP000822688"/>
    </source>
</evidence>
<gene>
    <name evidence="12" type="ORF">KC19_3G023900</name>
</gene>
<dbReference type="InterPro" id="IPR018108">
    <property type="entry name" value="MCP_transmembrane"/>
</dbReference>
<dbReference type="InterPro" id="IPR045315">
    <property type="entry name" value="Mtm1-like"/>
</dbReference>
<dbReference type="GO" id="GO:1990542">
    <property type="term" value="P:mitochondrial transmembrane transport"/>
    <property type="evidence" value="ECO:0007669"/>
    <property type="project" value="InterPro"/>
</dbReference>
<dbReference type="Proteomes" id="UP000822688">
    <property type="component" value="Chromosome 3"/>
</dbReference>
<keyword evidence="3 11" id="KW-0813">Transport</keyword>
<dbReference type="PROSITE" id="PS50920">
    <property type="entry name" value="SOLCAR"/>
    <property type="match status" value="3"/>
</dbReference>
<dbReference type="Gene3D" id="1.50.40.10">
    <property type="entry name" value="Mitochondrial carrier domain"/>
    <property type="match status" value="2"/>
</dbReference>
<sequence length="405" mass="43243">MNDAMVPPSDPFRLRGLAIAIDSSHVSETQDGFYPSGLFAGLRSVIGSKEGRVAMADAPHRNVDVKEKAISAAGAAIISAIIVNPLDVAKTRLQAQGAGVSYQQACEMEGSKPFKASVDGRCPPACPRTSVAGISLDCPPPREQYKGTLDVMRRVAQEEGYLRLWRGLNASLAISIPTVGIYLPCYDLLREGLYRYSDENAPDLKPYAPLLAGSLARSLAVVVCSPLELAKTRMQAQADPRTGKLPGIVAVLRSVNNTYGVNGGRLQGIRVMWTGVGAQLARDVPFSAICWSVLEPARTYVLEAAGPDPHIGRVMGANFAAGMVAGGIAAAATCPLDVVKTWRQIEKDPAKTMSTSIRHTLSEIWQRGGMRGLFTGVGPRVARAAPSTGIVVSFYEVVKYVLHRT</sequence>
<dbReference type="OrthoDB" id="1747031at2759"/>
<dbReference type="PANTHER" id="PTHR45760">
    <property type="entry name" value="FI19922P1-RELATED"/>
    <property type="match status" value="1"/>
</dbReference>
<evidence type="ECO:0000256" key="7">
    <source>
        <dbReference type="ARBA" id="ARBA00022989"/>
    </source>
</evidence>
<evidence type="ECO:0000256" key="6">
    <source>
        <dbReference type="ARBA" id="ARBA00022792"/>
    </source>
</evidence>
<accession>A0A8T0IGG0</accession>
<feature type="repeat" description="Solcar" evidence="10">
    <location>
        <begin position="313"/>
        <end position="401"/>
    </location>
</feature>
<keyword evidence="5" id="KW-0677">Repeat</keyword>
<dbReference type="EMBL" id="CM026423">
    <property type="protein sequence ID" value="KAG0581966.1"/>
    <property type="molecule type" value="Genomic_DNA"/>
</dbReference>
<evidence type="ECO:0000256" key="3">
    <source>
        <dbReference type="ARBA" id="ARBA00022448"/>
    </source>
</evidence>
<evidence type="ECO:0000256" key="10">
    <source>
        <dbReference type="PROSITE-ProRule" id="PRU00282"/>
    </source>
</evidence>
<dbReference type="InterPro" id="IPR023395">
    <property type="entry name" value="MCP_dom_sf"/>
</dbReference>
<evidence type="ECO:0008006" key="14">
    <source>
        <dbReference type="Google" id="ProtNLM"/>
    </source>
</evidence>
<evidence type="ECO:0000256" key="2">
    <source>
        <dbReference type="ARBA" id="ARBA00006375"/>
    </source>
</evidence>
<evidence type="ECO:0000256" key="1">
    <source>
        <dbReference type="ARBA" id="ARBA00004448"/>
    </source>
</evidence>
<keyword evidence="9 10" id="KW-0472">Membrane</keyword>
<dbReference type="SUPFAM" id="SSF103506">
    <property type="entry name" value="Mitochondrial carrier"/>
    <property type="match status" value="1"/>
</dbReference>
<evidence type="ECO:0000256" key="8">
    <source>
        <dbReference type="ARBA" id="ARBA00023128"/>
    </source>
</evidence>
<evidence type="ECO:0000256" key="9">
    <source>
        <dbReference type="ARBA" id="ARBA00023136"/>
    </source>
</evidence>
<comment type="caution">
    <text evidence="12">The sequence shown here is derived from an EMBL/GenBank/DDBJ whole genome shotgun (WGS) entry which is preliminary data.</text>
</comment>
<feature type="repeat" description="Solcar" evidence="10">
    <location>
        <begin position="63"/>
        <end position="192"/>
    </location>
</feature>
<proteinExistence type="inferred from homology"/>
<evidence type="ECO:0000256" key="11">
    <source>
        <dbReference type="RuleBase" id="RU000488"/>
    </source>
</evidence>
<keyword evidence="4 10" id="KW-0812">Transmembrane</keyword>
<keyword evidence="8" id="KW-0496">Mitochondrion</keyword>
<comment type="subcellular location">
    <subcellularLocation>
        <location evidence="1">Mitochondrion inner membrane</location>
        <topology evidence="1">Multi-pass membrane protein</topology>
    </subcellularLocation>
</comment>
<keyword evidence="7" id="KW-1133">Transmembrane helix</keyword>
<comment type="similarity">
    <text evidence="2 11">Belongs to the mitochondrial carrier (TC 2.A.29) family.</text>
</comment>
<reference evidence="12" key="1">
    <citation type="submission" date="2020-06" db="EMBL/GenBank/DDBJ databases">
        <title>WGS assembly of Ceratodon purpureus strain R40.</title>
        <authorList>
            <person name="Carey S.B."/>
            <person name="Jenkins J."/>
            <person name="Shu S."/>
            <person name="Lovell J.T."/>
            <person name="Sreedasyam A."/>
            <person name="Maumus F."/>
            <person name="Tiley G.P."/>
            <person name="Fernandez-Pozo N."/>
            <person name="Barry K."/>
            <person name="Chen C."/>
            <person name="Wang M."/>
            <person name="Lipzen A."/>
            <person name="Daum C."/>
            <person name="Saski C.A."/>
            <person name="Payton A.C."/>
            <person name="Mcbreen J.C."/>
            <person name="Conrad R.E."/>
            <person name="Kollar L.M."/>
            <person name="Olsson S."/>
            <person name="Huttunen S."/>
            <person name="Landis J.B."/>
            <person name="Wickett N.J."/>
            <person name="Johnson M.G."/>
            <person name="Rensing S.A."/>
            <person name="Grimwood J."/>
            <person name="Schmutz J."/>
            <person name="Mcdaniel S.F."/>
        </authorList>
    </citation>
    <scope>NUCLEOTIDE SEQUENCE</scope>
    <source>
        <strain evidence="12">R40</strain>
    </source>
</reference>
<dbReference type="Pfam" id="PF00153">
    <property type="entry name" value="Mito_carr"/>
    <property type="match status" value="4"/>
</dbReference>
<evidence type="ECO:0000256" key="5">
    <source>
        <dbReference type="ARBA" id="ARBA00022737"/>
    </source>
</evidence>